<dbReference type="EMBL" id="JARJCW010000020">
    <property type="protein sequence ID" value="KAJ7214063.1"/>
    <property type="molecule type" value="Genomic_DNA"/>
</dbReference>
<feature type="compositionally biased region" description="Low complexity" evidence="1">
    <location>
        <begin position="932"/>
        <end position="941"/>
    </location>
</feature>
<evidence type="ECO:0000256" key="1">
    <source>
        <dbReference type="SAM" id="MobiDB-lite"/>
    </source>
</evidence>
<organism evidence="2 3">
    <name type="scientific">Mycena pura</name>
    <dbReference type="NCBI Taxonomy" id="153505"/>
    <lineage>
        <taxon>Eukaryota</taxon>
        <taxon>Fungi</taxon>
        <taxon>Dikarya</taxon>
        <taxon>Basidiomycota</taxon>
        <taxon>Agaricomycotina</taxon>
        <taxon>Agaricomycetes</taxon>
        <taxon>Agaricomycetidae</taxon>
        <taxon>Agaricales</taxon>
        <taxon>Marasmiineae</taxon>
        <taxon>Mycenaceae</taxon>
        <taxon>Mycena</taxon>
    </lineage>
</organism>
<name>A0AAD6VIN2_9AGAR</name>
<comment type="caution">
    <text evidence="2">The sequence shown here is derived from an EMBL/GenBank/DDBJ whole genome shotgun (WGS) entry which is preliminary data.</text>
</comment>
<gene>
    <name evidence="2" type="ORF">GGX14DRAFT_360521</name>
</gene>
<feature type="compositionally biased region" description="Basic and acidic residues" evidence="1">
    <location>
        <begin position="165"/>
        <end position="203"/>
    </location>
</feature>
<sequence>MIQSRSVSVQVHSTEDFSTWPPEIYRIYCALGLTLPSWCAAGPYHSLSTLLAELPRLPSSLYAGSCDAEEIHLADIFNLVLSTVADIRSLVAQYGSSRSVVPFLSSLMRVLAHMCAKEATIIADTPFVRPRTKTPDPDEFDGVATLLVCHIVEGSPKTCSSSRTMESEHSDSRSMESEHSDSRSMESEHSDSRSMESDVDNRSDTSSSEAPSIEVPLNAHILPGRGRHTYVVVPVLCVADRRNIVDLMTSVACQRHVWGISRPVVGFELSGVVARLVLSWVDPATSIVHVACTSSKQAALGFFDLTDASSALCFAQFILNLSPDFSFISERAKAGCVNNRLDWRSDNVLFEDFGCWRDRVAQWIPHVEMLCQLRTPCSLTSVSKTFSTTKDPSIEIGNETEIDQLCVSQLIPLFDVPYSFAAKSVTDLKLDESSILTWMLDRSVERIGRIRFLGDALTEEQREINEKIDLYDEMCGLRRMIDKRLQSTLPTVDAVLLPVRAALLAQLSGLTECPVLSSTHQELIFGRLSALLSATVGAFTLSAKQNNVRIYEAESRHDWDALLYRFYSTKSNIVSPHVMLERPIHYPRNDVADQIRAESLITIQRDRLDESIALCNSSVASARSESTTLYEQAIEASTQANMVIVRFLDLLKKPGHLEHVVRTRSSDEPKEGTCDAILFMSFSSRSNLHQNVELIQHAYAEKSSSSALSSQPGAVKTSFANPPNLNRHSRTAKSSSKHESTAASSPQSPPAKPSTLQNPFAVSSTEPAVLQESQAFTQVTSFEGHLLLPHSTAEYKKRKDSQGKALNQGRFYLVSMVSYYSALDIADYPFYGLVTNGNAGAVLMAWKSTKRNKIYLMERNIRTFDISSPLQAFQFATFLLRLRDDQAELKRLVQAKLDAGVDVEKLARWRKLAQVEEVKAAAALATPPVPPLSQSISLPSSTAQVGA</sequence>
<evidence type="ECO:0000313" key="2">
    <source>
        <dbReference type="EMBL" id="KAJ7214063.1"/>
    </source>
</evidence>
<protein>
    <submittedName>
        <fullName evidence="2">Uncharacterized protein</fullName>
    </submittedName>
</protein>
<reference evidence="2" key="1">
    <citation type="submission" date="2023-03" db="EMBL/GenBank/DDBJ databases">
        <title>Massive genome expansion in bonnet fungi (Mycena s.s.) driven by repeated elements and novel gene families across ecological guilds.</title>
        <authorList>
            <consortium name="Lawrence Berkeley National Laboratory"/>
            <person name="Harder C.B."/>
            <person name="Miyauchi S."/>
            <person name="Viragh M."/>
            <person name="Kuo A."/>
            <person name="Thoen E."/>
            <person name="Andreopoulos B."/>
            <person name="Lu D."/>
            <person name="Skrede I."/>
            <person name="Drula E."/>
            <person name="Henrissat B."/>
            <person name="Morin E."/>
            <person name="Kohler A."/>
            <person name="Barry K."/>
            <person name="LaButti K."/>
            <person name="Morin E."/>
            <person name="Salamov A."/>
            <person name="Lipzen A."/>
            <person name="Mereny Z."/>
            <person name="Hegedus B."/>
            <person name="Baldrian P."/>
            <person name="Stursova M."/>
            <person name="Weitz H."/>
            <person name="Taylor A."/>
            <person name="Grigoriev I.V."/>
            <person name="Nagy L.G."/>
            <person name="Martin F."/>
            <person name="Kauserud H."/>
        </authorList>
    </citation>
    <scope>NUCLEOTIDE SEQUENCE</scope>
    <source>
        <strain evidence="2">9144</strain>
    </source>
</reference>
<accession>A0AAD6VIN2</accession>
<dbReference type="Proteomes" id="UP001219525">
    <property type="component" value="Unassembled WGS sequence"/>
</dbReference>
<feature type="region of interest" description="Disordered" evidence="1">
    <location>
        <begin position="705"/>
        <end position="763"/>
    </location>
</feature>
<dbReference type="AlphaFoldDB" id="A0AAD6VIN2"/>
<feature type="region of interest" description="Disordered" evidence="1">
    <location>
        <begin position="926"/>
        <end position="947"/>
    </location>
</feature>
<evidence type="ECO:0000313" key="3">
    <source>
        <dbReference type="Proteomes" id="UP001219525"/>
    </source>
</evidence>
<keyword evidence="3" id="KW-1185">Reference proteome</keyword>
<proteinExistence type="predicted"/>
<feature type="region of interest" description="Disordered" evidence="1">
    <location>
        <begin position="156"/>
        <end position="212"/>
    </location>
</feature>